<name>A0AAE2ZTL4_9HYPH</name>
<dbReference type="AlphaFoldDB" id="A0AAE2ZTL4"/>
<protein>
    <submittedName>
        <fullName evidence="2">Uncharacterized protein</fullName>
    </submittedName>
</protein>
<keyword evidence="1" id="KW-0472">Membrane</keyword>
<keyword evidence="1" id="KW-1133">Transmembrane helix</keyword>
<accession>A0AAE2ZTL4</accession>
<evidence type="ECO:0000313" key="3">
    <source>
        <dbReference type="Proteomes" id="UP001196509"/>
    </source>
</evidence>
<evidence type="ECO:0000256" key="1">
    <source>
        <dbReference type="SAM" id="Phobius"/>
    </source>
</evidence>
<reference evidence="2" key="1">
    <citation type="submission" date="2021-08" db="EMBL/GenBank/DDBJ databases">
        <title>Hoeflea bacterium WL0058 sp. nov., isolated from the sediment.</title>
        <authorList>
            <person name="Wang L."/>
            <person name="Zhang D."/>
        </authorList>
    </citation>
    <scope>NUCLEOTIDE SEQUENCE</scope>
    <source>
        <strain evidence="2">WL0058</strain>
    </source>
</reference>
<dbReference type="RefSeq" id="WP_220230097.1">
    <property type="nucleotide sequence ID" value="NZ_JAICBX010000004.1"/>
</dbReference>
<comment type="caution">
    <text evidence="2">The sequence shown here is derived from an EMBL/GenBank/DDBJ whole genome shotgun (WGS) entry which is preliminary data.</text>
</comment>
<keyword evidence="1" id="KW-0812">Transmembrane</keyword>
<organism evidence="2 3">
    <name type="scientific">Flavimaribacter sediminis</name>
    <dbReference type="NCBI Taxonomy" id="2865987"/>
    <lineage>
        <taxon>Bacteria</taxon>
        <taxon>Pseudomonadati</taxon>
        <taxon>Pseudomonadota</taxon>
        <taxon>Alphaproteobacteria</taxon>
        <taxon>Hyphomicrobiales</taxon>
        <taxon>Rhizobiaceae</taxon>
        <taxon>Flavimaribacter</taxon>
    </lineage>
</organism>
<dbReference type="EMBL" id="JAICBX010000004">
    <property type="protein sequence ID" value="MBW8639362.1"/>
    <property type="molecule type" value="Genomic_DNA"/>
</dbReference>
<dbReference type="Proteomes" id="UP001196509">
    <property type="component" value="Unassembled WGS sequence"/>
</dbReference>
<evidence type="ECO:0000313" key="2">
    <source>
        <dbReference type="EMBL" id="MBW8639362.1"/>
    </source>
</evidence>
<feature type="transmembrane region" description="Helical" evidence="1">
    <location>
        <begin position="70"/>
        <end position="89"/>
    </location>
</feature>
<feature type="transmembrane region" description="Helical" evidence="1">
    <location>
        <begin position="6"/>
        <end position="28"/>
    </location>
</feature>
<proteinExistence type="predicted"/>
<gene>
    <name evidence="2" type="ORF">K1W69_19365</name>
</gene>
<keyword evidence="3" id="KW-1185">Reference proteome</keyword>
<sequence>MTDVIIFTLFGLAVASWIVVAVAGFLTARNRRPTSNWRFWFDPGVHWRHKLAAEHLTEKGMRYHALRSRALFLFIASCFVLMVAILLVGKPV</sequence>